<dbReference type="PANTHER" id="PTHR38050:SF2">
    <property type="entry name" value="FERULOYL ESTERASE C-RELATED"/>
    <property type="match status" value="1"/>
</dbReference>
<evidence type="ECO:0000256" key="3">
    <source>
        <dbReference type="ARBA" id="ARBA00022651"/>
    </source>
</evidence>
<keyword evidence="4" id="KW-0732">Signal</keyword>
<sequence length="397" mass="42506">MIFEDFVKLARAFSRSRSRPTDHSVAWPFLVGMMLLGLVVAGISTPHSALPSASATPAPGTAPAPENHPGSRPAPGPRQARHPAPKSAQRPAVQNPAPPAAQLPAPPAPPAGQRPSPAPKPAPHPTRHPAPGPHAHSNVTRAKPGEAVNVEFTLPNGHKRRAIVSVTKNYNPARSAPVLFGFGGWHDSPENFRNYSRFSNTGAANEAIVVYPAGVEYAWEGAPYSVTPRGGDVAFARQIVNELDAHFNVDRKRIYAAGMSNGGGFAVNFACQAPDFLAGVVSVSGAFYNPVIENCAPGPVPTFIIHGAHDELTHFDGGQLHRAPYHSAPVVADSAAKRNLCAPRPVVEQKPGNTTQFGYPGCAKETVFWRINDQGHNWYFTPDVANEVWNFLARQHR</sequence>
<feature type="compositionally biased region" description="Pro residues" evidence="8">
    <location>
        <begin position="96"/>
        <end position="132"/>
    </location>
</feature>
<proteinExistence type="predicted"/>
<dbReference type="RefSeq" id="WP_013888710.1">
    <property type="nucleotide sequence ID" value="NC_015673.1"/>
</dbReference>
<dbReference type="GO" id="GO:0005576">
    <property type="term" value="C:extracellular region"/>
    <property type="evidence" value="ECO:0007669"/>
    <property type="project" value="UniProtKB-SubCell"/>
</dbReference>
<dbReference type="Proteomes" id="UP000000492">
    <property type="component" value="Chromosome"/>
</dbReference>
<name>F8DYV3_CORRG</name>
<keyword evidence="9" id="KW-0472">Membrane</keyword>
<evidence type="ECO:0000313" key="10">
    <source>
        <dbReference type="EMBL" id="AEI09698.1"/>
    </source>
</evidence>
<dbReference type="InterPro" id="IPR000801">
    <property type="entry name" value="Esterase-like"/>
</dbReference>
<evidence type="ECO:0000256" key="9">
    <source>
        <dbReference type="SAM" id="Phobius"/>
    </source>
</evidence>
<evidence type="ECO:0000256" key="7">
    <source>
        <dbReference type="ARBA" id="ARBA00023326"/>
    </source>
</evidence>
<keyword evidence="7" id="KW-0624">Polysaccharide degradation</keyword>
<evidence type="ECO:0000256" key="5">
    <source>
        <dbReference type="ARBA" id="ARBA00022801"/>
    </source>
</evidence>
<keyword evidence="11" id="KW-1185">Reference proteome</keyword>
<dbReference type="GO" id="GO:0045493">
    <property type="term" value="P:xylan catabolic process"/>
    <property type="evidence" value="ECO:0007669"/>
    <property type="project" value="UniProtKB-KW"/>
</dbReference>
<dbReference type="EMBL" id="CP002857">
    <property type="protein sequence ID" value="AEI09698.1"/>
    <property type="molecule type" value="Genomic_DNA"/>
</dbReference>
<dbReference type="SUPFAM" id="SSF53474">
    <property type="entry name" value="alpha/beta-Hydrolases"/>
    <property type="match status" value="1"/>
</dbReference>
<organism evidence="10 11">
    <name type="scientific">Corynebacterium resistens (strain DSM 45100 / JCM 12819 / GTC 2026 / SICGH 158)</name>
    <dbReference type="NCBI Taxonomy" id="662755"/>
    <lineage>
        <taxon>Bacteria</taxon>
        <taxon>Bacillati</taxon>
        <taxon>Actinomycetota</taxon>
        <taxon>Actinomycetes</taxon>
        <taxon>Mycobacteriales</taxon>
        <taxon>Corynebacteriaceae</taxon>
        <taxon>Corynebacterium</taxon>
    </lineage>
</organism>
<keyword evidence="3" id="KW-0858">Xylan degradation</keyword>
<comment type="subcellular location">
    <subcellularLocation>
        <location evidence="1">Secreted</location>
    </subcellularLocation>
</comment>
<evidence type="ECO:0000256" key="8">
    <source>
        <dbReference type="SAM" id="MobiDB-lite"/>
    </source>
</evidence>
<dbReference type="eggNOG" id="COG3509">
    <property type="taxonomic scope" value="Bacteria"/>
</dbReference>
<dbReference type="AlphaFoldDB" id="F8DYV3"/>
<dbReference type="HOGENOM" id="CLU_027551_5_2_11"/>
<dbReference type="InterPro" id="IPR043595">
    <property type="entry name" value="FaeB/C/D"/>
</dbReference>
<dbReference type="InterPro" id="IPR029058">
    <property type="entry name" value="AB_hydrolase_fold"/>
</dbReference>
<evidence type="ECO:0000313" key="11">
    <source>
        <dbReference type="Proteomes" id="UP000000492"/>
    </source>
</evidence>
<protein>
    <submittedName>
        <fullName evidence="10">Polyhydroxybutyrate depolymerase</fullName>
    </submittedName>
</protein>
<dbReference type="Gene3D" id="3.40.50.1820">
    <property type="entry name" value="alpha/beta hydrolase"/>
    <property type="match status" value="1"/>
</dbReference>
<dbReference type="PANTHER" id="PTHR38050">
    <property type="match status" value="1"/>
</dbReference>
<reference evidence="10 11" key="1">
    <citation type="journal article" date="2012" name="BMC Genomics">
        <title>Complete genome sequence, lifestyle, and multi-drug resistance of the human pathogen Corynebacterium resistens DSM 45100 isolated from blood samples of a leukemia patient.</title>
        <authorList>
            <person name="Schroder J."/>
            <person name="Maus I."/>
            <person name="Meyer K."/>
            <person name="Wordemann S."/>
            <person name="Blom J."/>
            <person name="Jaenicke S."/>
            <person name="Schneider J."/>
            <person name="Trost E."/>
            <person name="Tauch A."/>
        </authorList>
    </citation>
    <scope>NUCLEOTIDE SEQUENCE [LARGE SCALE GENOMIC DNA]</scope>
    <source>
        <strain evidence="11">DSM 45100 / JCM 12819 / CCUG 50093 / GTC 2026 / SICGH 158</strain>
    </source>
</reference>
<accession>F8DYV3</accession>
<dbReference type="Pfam" id="PF00756">
    <property type="entry name" value="Esterase"/>
    <property type="match status" value="1"/>
</dbReference>
<evidence type="ECO:0000256" key="6">
    <source>
        <dbReference type="ARBA" id="ARBA00023277"/>
    </source>
</evidence>
<dbReference type="GO" id="GO:0030600">
    <property type="term" value="F:feruloyl esterase activity"/>
    <property type="evidence" value="ECO:0007669"/>
    <property type="project" value="InterPro"/>
</dbReference>
<evidence type="ECO:0000256" key="1">
    <source>
        <dbReference type="ARBA" id="ARBA00004613"/>
    </source>
</evidence>
<keyword evidence="2" id="KW-0964">Secreted</keyword>
<evidence type="ECO:0000256" key="2">
    <source>
        <dbReference type="ARBA" id="ARBA00022525"/>
    </source>
</evidence>
<evidence type="ECO:0000256" key="4">
    <source>
        <dbReference type="ARBA" id="ARBA00022729"/>
    </source>
</evidence>
<dbReference type="STRING" id="662755.CRES_1343"/>
<keyword evidence="6" id="KW-0119">Carbohydrate metabolism</keyword>
<feature type="transmembrane region" description="Helical" evidence="9">
    <location>
        <begin position="25"/>
        <end position="44"/>
    </location>
</feature>
<feature type="compositionally biased region" description="Low complexity" evidence="8">
    <location>
        <begin position="48"/>
        <end position="65"/>
    </location>
</feature>
<keyword evidence="5" id="KW-0378">Hydrolase</keyword>
<dbReference type="KEGG" id="crd:CRES_1343"/>
<keyword evidence="9" id="KW-1133">Transmembrane helix</keyword>
<gene>
    <name evidence="10" type="ordered locus">CRES_1343</name>
</gene>
<keyword evidence="9" id="KW-0812">Transmembrane</keyword>
<feature type="region of interest" description="Disordered" evidence="8">
    <location>
        <begin position="48"/>
        <end position="147"/>
    </location>
</feature>